<evidence type="ECO:0000256" key="1">
    <source>
        <dbReference type="ARBA" id="ARBA00001928"/>
    </source>
</evidence>
<evidence type="ECO:0000256" key="3">
    <source>
        <dbReference type="ARBA" id="ARBA00022813"/>
    </source>
</evidence>
<keyword evidence="2" id="KW-0210">Decarboxylase</keyword>
<name>A0A6C0KVP3_9ZZZZ</name>
<dbReference type="GO" id="GO:0008295">
    <property type="term" value="P:spermidine biosynthetic process"/>
    <property type="evidence" value="ECO:0007669"/>
    <property type="project" value="InterPro"/>
</dbReference>
<evidence type="ECO:0000256" key="7">
    <source>
        <dbReference type="ARBA" id="ARBA00023270"/>
    </source>
</evidence>
<keyword evidence="5" id="KW-0865">Zymogen</keyword>
<evidence type="ECO:0000313" key="9">
    <source>
        <dbReference type="EMBL" id="QHU20398.1"/>
    </source>
</evidence>
<sequence>MNKKMRIRTRTYKNKNNTNMRKNRNHSHKQKRAWGYHLIVDAAHCDPDAIRCKKTIAAFARELVKEIKMVAFGAPQIHRFGCGRLEGYTMIQLIETSNISAHFDEYTNAVYLDVFSCKEFDQHVALDVFNRYFTPEQNKVRFLKRQA</sequence>
<evidence type="ECO:0000256" key="8">
    <source>
        <dbReference type="ARBA" id="ARBA00023317"/>
    </source>
</evidence>
<reference evidence="9" key="1">
    <citation type="journal article" date="2020" name="Nature">
        <title>Giant virus diversity and host interactions through global metagenomics.</title>
        <authorList>
            <person name="Schulz F."/>
            <person name="Roux S."/>
            <person name="Paez-Espino D."/>
            <person name="Jungbluth S."/>
            <person name="Walsh D.A."/>
            <person name="Denef V.J."/>
            <person name="McMahon K.D."/>
            <person name="Konstantinidis K.T."/>
            <person name="Eloe-Fadrosh E.A."/>
            <person name="Kyrpides N.C."/>
            <person name="Woyke T."/>
        </authorList>
    </citation>
    <scope>NUCLEOTIDE SEQUENCE</scope>
    <source>
        <strain evidence="9">GVMAG-S-3300013093-109</strain>
    </source>
</reference>
<dbReference type="Pfam" id="PF02675">
    <property type="entry name" value="AdoMet_dc"/>
    <property type="match status" value="1"/>
</dbReference>
<accession>A0A6C0KVP3</accession>
<evidence type="ECO:0000256" key="6">
    <source>
        <dbReference type="ARBA" id="ARBA00023239"/>
    </source>
</evidence>
<evidence type="ECO:0000256" key="5">
    <source>
        <dbReference type="ARBA" id="ARBA00023145"/>
    </source>
</evidence>
<keyword evidence="4" id="KW-0620">Polyamine biosynthesis</keyword>
<evidence type="ECO:0008006" key="10">
    <source>
        <dbReference type="Google" id="ProtNLM"/>
    </source>
</evidence>
<keyword evidence="8" id="KW-0670">Pyruvate</keyword>
<organism evidence="9">
    <name type="scientific">viral metagenome</name>
    <dbReference type="NCBI Taxonomy" id="1070528"/>
    <lineage>
        <taxon>unclassified sequences</taxon>
        <taxon>metagenomes</taxon>
        <taxon>organismal metagenomes</taxon>
    </lineage>
</organism>
<dbReference type="GO" id="GO:0004014">
    <property type="term" value="F:adenosylmethionine decarboxylase activity"/>
    <property type="evidence" value="ECO:0007669"/>
    <property type="project" value="InterPro"/>
</dbReference>
<dbReference type="InterPro" id="IPR016067">
    <property type="entry name" value="S-AdoMet_deCO2ase_core"/>
</dbReference>
<dbReference type="AlphaFoldDB" id="A0A6C0KVP3"/>
<dbReference type="InterPro" id="IPR003826">
    <property type="entry name" value="AdoMetDC_fam_prok"/>
</dbReference>
<comment type="cofactor">
    <cofactor evidence="1">
        <name>pyruvate</name>
        <dbReference type="ChEBI" id="CHEBI:15361"/>
    </cofactor>
</comment>
<evidence type="ECO:0000256" key="2">
    <source>
        <dbReference type="ARBA" id="ARBA00022793"/>
    </source>
</evidence>
<proteinExistence type="predicted"/>
<keyword evidence="7" id="KW-0704">Schiff base</keyword>
<keyword evidence="6" id="KW-0456">Lyase</keyword>
<dbReference type="SUPFAM" id="SSF56276">
    <property type="entry name" value="S-adenosylmethionine decarboxylase"/>
    <property type="match status" value="1"/>
</dbReference>
<keyword evidence="3" id="KW-0068">Autocatalytic cleavage</keyword>
<protein>
    <recommendedName>
        <fullName evidence="10">S-adenosylmethionine decarboxylase</fullName>
    </recommendedName>
</protein>
<evidence type="ECO:0000256" key="4">
    <source>
        <dbReference type="ARBA" id="ARBA00023115"/>
    </source>
</evidence>
<dbReference type="Gene3D" id="3.60.90.10">
    <property type="entry name" value="S-adenosylmethionine decarboxylase"/>
    <property type="match status" value="1"/>
</dbReference>
<dbReference type="EMBL" id="MN740968">
    <property type="protein sequence ID" value="QHU20398.1"/>
    <property type="molecule type" value="Genomic_DNA"/>
</dbReference>